<feature type="domain" description="Glycosyltransferase subfamily 4-like N-terminal" evidence="2">
    <location>
        <begin position="18"/>
        <end position="189"/>
    </location>
</feature>
<evidence type="ECO:0008006" key="5">
    <source>
        <dbReference type="Google" id="ProtNLM"/>
    </source>
</evidence>
<dbReference type="Pfam" id="PF13439">
    <property type="entry name" value="Glyco_transf_4"/>
    <property type="match status" value="1"/>
</dbReference>
<feature type="domain" description="Glycosyl transferase family 1" evidence="1">
    <location>
        <begin position="200"/>
        <end position="365"/>
    </location>
</feature>
<gene>
    <name evidence="3" type="ORF">A2V69_01395</name>
</gene>
<dbReference type="CDD" id="cd03801">
    <property type="entry name" value="GT4_PimA-like"/>
    <property type="match status" value="1"/>
</dbReference>
<proteinExistence type="predicted"/>
<name>A0A1G2F519_9BACT</name>
<dbReference type="SUPFAM" id="SSF53756">
    <property type="entry name" value="UDP-Glycosyltransferase/glycogen phosphorylase"/>
    <property type="match status" value="1"/>
</dbReference>
<evidence type="ECO:0000313" key="4">
    <source>
        <dbReference type="Proteomes" id="UP000177810"/>
    </source>
</evidence>
<dbReference type="AlphaFoldDB" id="A0A1G2F519"/>
<evidence type="ECO:0000259" key="2">
    <source>
        <dbReference type="Pfam" id="PF13439"/>
    </source>
</evidence>
<organism evidence="3 4">
    <name type="scientific">Candidatus Portnoybacteria bacterium RBG_13_40_8</name>
    <dbReference type="NCBI Taxonomy" id="1801990"/>
    <lineage>
        <taxon>Bacteria</taxon>
        <taxon>Candidatus Portnoyibacteriota</taxon>
    </lineage>
</organism>
<dbReference type="InterPro" id="IPR028098">
    <property type="entry name" value="Glyco_trans_4-like_N"/>
</dbReference>
<accession>A0A1G2F519</accession>
<dbReference type="GO" id="GO:0016758">
    <property type="term" value="F:hexosyltransferase activity"/>
    <property type="evidence" value="ECO:0007669"/>
    <property type="project" value="TreeGrafter"/>
</dbReference>
<dbReference type="InterPro" id="IPR001296">
    <property type="entry name" value="Glyco_trans_1"/>
</dbReference>
<dbReference type="Gene3D" id="3.40.50.2000">
    <property type="entry name" value="Glycogen Phosphorylase B"/>
    <property type="match status" value="2"/>
</dbReference>
<protein>
    <recommendedName>
        <fullName evidence="5">Glycosyl transferase family 1 domain-containing protein</fullName>
    </recommendedName>
</protein>
<dbReference type="PANTHER" id="PTHR45947:SF3">
    <property type="entry name" value="SULFOQUINOVOSYL TRANSFERASE SQD2"/>
    <property type="match status" value="1"/>
</dbReference>
<dbReference type="EMBL" id="MHMT01000003">
    <property type="protein sequence ID" value="OGZ33165.1"/>
    <property type="molecule type" value="Genomic_DNA"/>
</dbReference>
<dbReference type="InterPro" id="IPR050194">
    <property type="entry name" value="Glycosyltransferase_grp1"/>
</dbReference>
<comment type="caution">
    <text evidence="3">The sequence shown here is derived from an EMBL/GenBank/DDBJ whole genome shotgun (WGS) entry which is preliminary data.</text>
</comment>
<reference evidence="3 4" key="1">
    <citation type="journal article" date="2016" name="Nat. Commun.">
        <title>Thousands of microbial genomes shed light on interconnected biogeochemical processes in an aquifer system.</title>
        <authorList>
            <person name="Anantharaman K."/>
            <person name="Brown C.T."/>
            <person name="Hug L.A."/>
            <person name="Sharon I."/>
            <person name="Castelle C.J."/>
            <person name="Probst A.J."/>
            <person name="Thomas B.C."/>
            <person name="Singh A."/>
            <person name="Wilkins M.J."/>
            <person name="Karaoz U."/>
            <person name="Brodie E.L."/>
            <person name="Williams K.H."/>
            <person name="Hubbard S.S."/>
            <person name="Banfield J.F."/>
        </authorList>
    </citation>
    <scope>NUCLEOTIDE SEQUENCE [LARGE SCALE GENOMIC DNA]</scope>
</reference>
<dbReference type="Proteomes" id="UP000177810">
    <property type="component" value="Unassembled WGS sequence"/>
</dbReference>
<evidence type="ECO:0000313" key="3">
    <source>
        <dbReference type="EMBL" id="OGZ33165.1"/>
    </source>
</evidence>
<dbReference type="Pfam" id="PF00534">
    <property type="entry name" value="Glycos_transf_1"/>
    <property type="match status" value="1"/>
</dbReference>
<sequence>MDKHMKILMPILHYPPVIGGFEVFSQNIAEGIVKTDDVWVITSKVVNTPNQETKGNLRIFRTSAWTLENLSYSRPWFIFGAMIWILFRSIKLIKKEKIDLIHAQGFLSGILGYILKKITKTPYILTIQSADFSVYHPRLNINIIKEIYQKIEKIVFKNADFCHAVSFYLENHLKQRGAKRTITIPDGVSENKFKPDKNKITIRKELGFDTENLIVCVSRLEHKNGTHDLIKAAEYLKDLDFKIMICGDGSDREKLEKMVGELDLKHKVFLIGDILHADLPRYVACGDIFVRPSLAEGFGIVFLEAMAAGLAVIGTQVGGIPDFLKDRETGLFCESGNPKDIAEKIKILIQDRTLREKLIKNSRQMVLDVYNWDKISERLIDVYKQILNL</sequence>
<dbReference type="PANTHER" id="PTHR45947">
    <property type="entry name" value="SULFOQUINOVOSYL TRANSFERASE SQD2"/>
    <property type="match status" value="1"/>
</dbReference>
<dbReference type="STRING" id="1801990.A2V69_01395"/>
<evidence type="ECO:0000259" key="1">
    <source>
        <dbReference type="Pfam" id="PF00534"/>
    </source>
</evidence>